<sequence length="220" mass="25123">MTTTPSTTSKAAPDEQFDDLTQQRQADLMGMWIFLATELMLFGGIFTAFTVYRFAYPEVFAEAATHLDLKLGTFNTALLVTSSLFMALAERAVNAGQRRKTLAFLFVTIGIGVVFLGIKGYEWHHEYTEKLMPILGLAFEYPGAHPDRAEMFFNFYYVLTGLHAVHMSLGLVTLSVMVVFTWRWRDPSRLGRQIQINGLYWAFVDVVWVFIFTTQYLLRA</sequence>
<keyword evidence="5 7" id="KW-0472">Membrane</keyword>
<accession>A0A1I3CVK5</accession>
<evidence type="ECO:0000256" key="2">
    <source>
        <dbReference type="ARBA" id="ARBA00010581"/>
    </source>
</evidence>
<evidence type="ECO:0000259" key="8">
    <source>
        <dbReference type="PROSITE" id="PS50253"/>
    </source>
</evidence>
<keyword evidence="4 7" id="KW-1133">Transmembrane helix</keyword>
<dbReference type="PANTHER" id="PTHR11403">
    <property type="entry name" value="CYTOCHROME C OXIDASE SUBUNIT III"/>
    <property type="match status" value="1"/>
</dbReference>
<dbReference type="Gene3D" id="1.20.120.80">
    <property type="entry name" value="Cytochrome c oxidase, subunit III, four-helix bundle"/>
    <property type="match status" value="1"/>
</dbReference>
<dbReference type="Proteomes" id="UP000199040">
    <property type="component" value="Unassembled WGS sequence"/>
</dbReference>
<evidence type="ECO:0000256" key="5">
    <source>
        <dbReference type="ARBA" id="ARBA00023136"/>
    </source>
</evidence>
<feature type="domain" description="Heme-copper oxidase subunit III family profile" evidence="8">
    <location>
        <begin position="29"/>
        <end position="220"/>
    </location>
</feature>
<gene>
    <name evidence="9" type="ORF">SAMN04487959_109106</name>
</gene>
<reference evidence="9 10" key="1">
    <citation type="submission" date="2016-10" db="EMBL/GenBank/DDBJ databases">
        <authorList>
            <person name="de Groot N.N."/>
        </authorList>
    </citation>
    <scope>NUCLEOTIDE SEQUENCE [LARGE SCALE GENOMIC DNA]</scope>
    <source>
        <strain evidence="9 10">CGMCC 1.6848</strain>
    </source>
</reference>
<keyword evidence="3 6" id="KW-0812">Transmembrane</keyword>
<dbReference type="GO" id="GO:0019646">
    <property type="term" value="P:aerobic electron transport chain"/>
    <property type="evidence" value="ECO:0007669"/>
    <property type="project" value="InterPro"/>
</dbReference>
<feature type="transmembrane region" description="Helical" evidence="7">
    <location>
        <begin position="32"/>
        <end position="52"/>
    </location>
</feature>
<dbReference type="GO" id="GO:0005886">
    <property type="term" value="C:plasma membrane"/>
    <property type="evidence" value="ECO:0007669"/>
    <property type="project" value="UniProtKB-SubCell"/>
</dbReference>
<comment type="subcellular location">
    <subcellularLocation>
        <location evidence="6">Cell membrane</location>
        <topology evidence="6">Multi-pass membrane protein</topology>
    </subcellularLocation>
    <subcellularLocation>
        <location evidence="1">Membrane</location>
        <topology evidence="1">Multi-pass membrane protein</topology>
    </subcellularLocation>
</comment>
<evidence type="ECO:0000313" key="9">
    <source>
        <dbReference type="EMBL" id="SFH78289.1"/>
    </source>
</evidence>
<evidence type="ECO:0000313" key="10">
    <source>
        <dbReference type="Proteomes" id="UP000199040"/>
    </source>
</evidence>
<evidence type="ECO:0000256" key="4">
    <source>
        <dbReference type="ARBA" id="ARBA00022989"/>
    </source>
</evidence>
<dbReference type="EMBL" id="FOPY01000009">
    <property type="protein sequence ID" value="SFH78289.1"/>
    <property type="molecule type" value="Genomic_DNA"/>
</dbReference>
<dbReference type="InterPro" id="IPR024791">
    <property type="entry name" value="Cyt_c/ubiquinol_Oxase_su3"/>
</dbReference>
<name>A0A1I3CVK5_9GAMM</name>
<protein>
    <submittedName>
        <fullName evidence="9">Cytochrome c oxidase subunit 3</fullName>
    </submittedName>
</protein>
<evidence type="ECO:0000256" key="1">
    <source>
        <dbReference type="ARBA" id="ARBA00004141"/>
    </source>
</evidence>
<feature type="transmembrane region" description="Helical" evidence="7">
    <location>
        <begin position="72"/>
        <end position="89"/>
    </location>
</feature>
<dbReference type="GO" id="GO:0004129">
    <property type="term" value="F:cytochrome-c oxidase activity"/>
    <property type="evidence" value="ECO:0007669"/>
    <property type="project" value="InterPro"/>
</dbReference>
<comment type="similarity">
    <text evidence="2 6">Belongs to the cytochrome c oxidase subunit 3 family.</text>
</comment>
<dbReference type="Pfam" id="PF00510">
    <property type="entry name" value="COX3"/>
    <property type="match status" value="1"/>
</dbReference>
<dbReference type="InterPro" id="IPR000298">
    <property type="entry name" value="Cyt_c_oxidase-like_su3"/>
</dbReference>
<feature type="transmembrane region" description="Helical" evidence="7">
    <location>
        <begin position="199"/>
        <end position="218"/>
    </location>
</feature>
<dbReference type="PROSITE" id="PS50253">
    <property type="entry name" value="COX3"/>
    <property type="match status" value="1"/>
</dbReference>
<feature type="transmembrane region" description="Helical" evidence="7">
    <location>
        <begin position="155"/>
        <end position="179"/>
    </location>
</feature>
<proteinExistence type="inferred from homology"/>
<dbReference type="STRING" id="442341.SAMN04487959_109106"/>
<dbReference type="SUPFAM" id="SSF81452">
    <property type="entry name" value="Cytochrome c oxidase subunit III-like"/>
    <property type="match status" value="1"/>
</dbReference>
<organism evidence="9 10">
    <name type="scientific">Modicisalibacter xianhensis</name>
    <dbReference type="NCBI Taxonomy" id="442341"/>
    <lineage>
        <taxon>Bacteria</taxon>
        <taxon>Pseudomonadati</taxon>
        <taxon>Pseudomonadota</taxon>
        <taxon>Gammaproteobacteria</taxon>
        <taxon>Oceanospirillales</taxon>
        <taxon>Halomonadaceae</taxon>
        <taxon>Modicisalibacter</taxon>
    </lineage>
</organism>
<feature type="transmembrane region" description="Helical" evidence="7">
    <location>
        <begin position="101"/>
        <end position="121"/>
    </location>
</feature>
<dbReference type="AlphaFoldDB" id="A0A1I3CVK5"/>
<dbReference type="PANTHER" id="PTHR11403:SF6">
    <property type="entry name" value="NITRIC OXIDE REDUCTASE SUBUNIT E"/>
    <property type="match status" value="1"/>
</dbReference>
<evidence type="ECO:0000256" key="3">
    <source>
        <dbReference type="ARBA" id="ARBA00022692"/>
    </source>
</evidence>
<evidence type="ECO:0000256" key="7">
    <source>
        <dbReference type="SAM" id="Phobius"/>
    </source>
</evidence>
<dbReference type="InterPro" id="IPR035973">
    <property type="entry name" value="Cyt_c_oxidase_su3-like_sf"/>
</dbReference>
<evidence type="ECO:0000256" key="6">
    <source>
        <dbReference type="RuleBase" id="RU003376"/>
    </source>
</evidence>
<keyword evidence="10" id="KW-1185">Reference proteome</keyword>
<dbReference type="InterPro" id="IPR013833">
    <property type="entry name" value="Cyt_c_oxidase_su3_a-hlx"/>
</dbReference>
<dbReference type="RefSeq" id="WP_092847201.1">
    <property type="nucleotide sequence ID" value="NZ_FOPY01000009.1"/>
</dbReference>